<keyword evidence="1" id="KW-0812">Transmembrane</keyword>
<feature type="transmembrane region" description="Helical" evidence="1">
    <location>
        <begin position="103"/>
        <end position="123"/>
    </location>
</feature>
<evidence type="ECO:0000313" key="2">
    <source>
        <dbReference type="EMBL" id="MBP0465228.1"/>
    </source>
</evidence>
<protein>
    <submittedName>
        <fullName evidence="2">Exopolysaccharide Pel transporter PelG</fullName>
    </submittedName>
</protein>
<feature type="transmembrane region" description="Helical" evidence="1">
    <location>
        <begin position="395"/>
        <end position="415"/>
    </location>
</feature>
<accession>A0ABS4AV39</accession>
<dbReference type="Pfam" id="PF16933">
    <property type="entry name" value="PelG"/>
    <property type="match status" value="1"/>
</dbReference>
<feature type="transmembrane region" description="Helical" evidence="1">
    <location>
        <begin position="271"/>
        <end position="291"/>
    </location>
</feature>
<dbReference type="EMBL" id="JAGIYZ010000014">
    <property type="protein sequence ID" value="MBP0465228.1"/>
    <property type="molecule type" value="Genomic_DNA"/>
</dbReference>
<feature type="transmembrane region" description="Helical" evidence="1">
    <location>
        <begin position="135"/>
        <end position="155"/>
    </location>
</feature>
<feature type="transmembrane region" description="Helical" evidence="1">
    <location>
        <begin position="27"/>
        <end position="48"/>
    </location>
</feature>
<feature type="transmembrane region" description="Helical" evidence="1">
    <location>
        <begin position="162"/>
        <end position="181"/>
    </location>
</feature>
<evidence type="ECO:0000256" key="1">
    <source>
        <dbReference type="SAM" id="Phobius"/>
    </source>
</evidence>
<evidence type="ECO:0000313" key="3">
    <source>
        <dbReference type="Proteomes" id="UP000680815"/>
    </source>
</evidence>
<comment type="caution">
    <text evidence="2">The sequence shown here is derived from an EMBL/GenBank/DDBJ whole genome shotgun (WGS) entry which is preliminary data.</text>
</comment>
<dbReference type="Proteomes" id="UP000680815">
    <property type="component" value="Unassembled WGS sequence"/>
</dbReference>
<dbReference type="InterPro" id="IPR031617">
    <property type="entry name" value="PelG"/>
</dbReference>
<keyword evidence="1" id="KW-1133">Transmembrane helix</keyword>
<name>A0ABS4AV39_9PROT</name>
<sequence length="459" mass="49256">MAGIGFALRRLAREDSLNAGLRSQAHAVAVTSGPWLLTVLALGLVEVFASEWLGEDRHRLFSTVVVYNFAFSLVLTGPVVMVVTRRLADMLFARDVTEATGMLLGSLAVVFALQAAVGVPFYLFVVDMEPAERVLALLGFLLVGAVWLVSAFLSALKSYGSISLSFALGMGGGAALALHLAPEHGTVGLLAGFTIGLAVLVFSLVARVLAEYPAPAIRPFAFLPEMRRYWALALVGLLFGLATWVDKWIMWFAPGHVVLAGAMPTHPAYDSAMFLACLTMAPGAAMFLVVVETRFFEGYLRYYRGIANHATAQEIARNHGQILRILANGFRQVAVLQAAVCYLAMLAAPGLIGMARGGLELVPTFRFGVLGALCHGLMLFVVAILSYFDLRRSLLAVGATFLVLNAGLTWAALWLGVGYAGYGYFLASLLTLALAYALAAKQLTQLPYMTFVVSNHGLR</sequence>
<dbReference type="RefSeq" id="WP_209352617.1">
    <property type="nucleotide sequence ID" value="NZ_JAGIYZ010000014.1"/>
</dbReference>
<feature type="transmembrane region" description="Helical" evidence="1">
    <location>
        <begin position="187"/>
        <end position="209"/>
    </location>
</feature>
<feature type="transmembrane region" description="Helical" evidence="1">
    <location>
        <begin position="421"/>
        <end position="439"/>
    </location>
</feature>
<feature type="transmembrane region" description="Helical" evidence="1">
    <location>
        <begin position="60"/>
        <end position="83"/>
    </location>
</feature>
<proteinExistence type="predicted"/>
<keyword evidence="3" id="KW-1185">Reference proteome</keyword>
<reference evidence="2 3" key="1">
    <citation type="submission" date="2021-03" db="EMBL/GenBank/DDBJ databases">
        <authorList>
            <person name="So Y."/>
        </authorList>
    </citation>
    <scope>NUCLEOTIDE SEQUENCE [LARGE SCALE GENOMIC DNA]</scope>
    <source>
        <strain evidence="2 3">PWR1</strain>
    </source>
</reference>
<feature type="transmembrane region" description="Helical" evidence="1">
    <location>
        <begin position="333"/>
        <end position="355"/>
    </location>
</feature>
<feature type="transmembrane region" description="Helical" evidence="1">
    <location>
        <begin position="229"/>
        <end position="251"/>
    </location>
</feature>
<gene>
    <name evidence="2" type="primary">pelG</name>
    <name evidence="2" type="ORF">J5Y09_14985</name>
</gene>
<feature type="transmembrane region" description="Helical" evidence="1">
    <location>
        <begin position="367"/>
        <end position="388"/>
    </location>
</feature>
<organism evidence="2 3">
    <name type="scientific">Roseomonas nitratireducens</name>
    <dbReference type="NCBI Taxonomy" id="2820810"/>
    <lineage>
        <taxon>Bacteria</taxon>
        <taxon>Pseudomonadati</taxon>
        <taxon>Pseudomonadota</taxon>
        <taxon>Alphaproteobacteria</taxon>
        <taxon>Acetobacterales</taxon>
        <taxon>Roseomonadaceae</taxon>
        <taxon>Roseomonas</taxon>
    </lineage>
</organism>
<keyword evidence="1" id="KW-0472">Membrane</keyword>